<proteinExistence type="predicted"/>
<protein>
    <submittedName>
        <fullName evidence="1">Uncharacterized protein</fullName>
    </submittedName>
</protein>
<dbReference type="OrthoDB" id="7775656at2759"/>
<organism evidence="1 2">
    <name type="scientific">Pseudolycoriella hygida</name>
    <dbReference type="NCBI Taxonomy" id="35572"/>
    <lineage>
        <taxon>Eukaryota</taxon>
        <taxon>Metazoa</taxon>
        <taxon>Ecdysozoa</taxon>
        <taxon>Arthropoda</taxon>
        <taxon>Hexapoda</taxon>
        <taxon>Insecta</taxon>
        <taxon>Pterygota</taxon>
        <taxon>Neoptera</taxon>
        <taxon>Endopterygota</taxon>
        <taxon>Diptera</taxon>
        <taxon>Nematocera</taxon>
        <taxon>Sciaroidea</taxon>
        <taxon>Sciaridae</taxon>
        <taxon>Pseudolycoriella</taxon>
    </lineage>
</organism>
<reference evidence="1" key="1">
    <citation type="submission" date="2022-07" db="EMBL/GenBank/DDBJ databases">
        <authorList>
            <person name="Trinca V."/>
            <person name="Uliana J.V.C."/>
            <person name="Torres T.T."/>
            <person name="Ward R.J."/>
            <person name="Monesi N."/>
        </authorList>
    </citation>
    <scope>NUCLEOTIDE SEQUENCE</scope>
    <source>
        <strain evidence="1">HSMRA1968</strain>
        <tissue evidence="1">Whole embryos</tissue>
    </source>
</reference>
<comment type="caution">
    <text evidence="1">The sequence shown here is derived from an EMBL/GenBank/DDBJ whole genome shotgun (WGS) entry which is preliminary data.</text>
</comment>
<evidence type="ECO:0000313" key="2">
    <source>
        <dbReference type="Proteomes" id="UP001151699"/>
    </source>
</evidence>
<evidence type="ECO:0000313" key="1">
    <source>
        <dbReference type="EMBL" id="KAJ6645628.1"/>
    </source>
</evidence>
<name>A0A9Q0N8S0_9DIPT</name>
<sequence length="412" mass="47028">MKKTLPTATNVTSLSKHQQNALDYWNGAINELERTSTSVLDLFRRNNDSENYAKYSNQYDDFVNMRKSLAKDVRNAIQSNNLERMEKIISDAIRTLKDKVYLRGSPSEKSQLRSSMSEEYDEALMAITQCMAHLRKKLQIVDKCLGRLSEEMTLYNALGKELRSLMKATIQAKKDKREQVASTVIALAPQVMSYIERIKFEDVVKKDFRCVLKELKKEELTINRNEIEAAFLGNLAEADEIAARIVKLILNADTNTKIHILKLIESEPKDVIPLTPNESLALIIDANLTRSRYEHLQHQQQHLSTLCESVGRKKKCYSDGIEISDCVVKIPLQSLLDKTAERLFESIDEENVKNFQQIDGKSACYLTETFFSNCTVCNALPSEMNNPQKLGSGSPNADNYQFVTNYMKLESW</sequence>
<dbReference type="EMBL" id="WJQU01000001">
    <property type="protein sequence ID" value="KAJ6645628.1"/>
    <property type="molecule type" value="Genomic_DNA"/>
</dbReference>
<gene>
    <name evidence="1" type="ORF">Bhyg_00835</name>
</gene>
<dbReference type="Proteomes" id="UP001151699">
    <property type="component" value="Chromosome A"/>
</dbReference>
<keyword evidence="2" id="KW-1185">Reference proteome</keyword>
<dbReference type="AlphaFoldDB" id="A0A9Q0N8S0"/>
<accession>A0A9Q0N8S0</accession>